<sequence>IVLAPASEQILRTGDTCAGSIWVFDPLLVCSRGRQLKQLCLGDQGLVSPFGSSFFEQSVHDDFSNAMSSQDEAPYFGDDGHLDLLGGGPLEEAFVLEEGSVQESICGVSEELDVPPHGDRKRPLESMPSQSGVGISDGLFFKMVKLPRTGLPKQPWESREMASVFGKAKPHLPMPWQLAMPSLGKFESLHGISPAVEPPERAAMRTPFHYKRLLAIRLAQTDDQLRAKTLRRLRDLILMAPAHTQLGRALLDSSGQLTGEDKISKVFADAFRSRATSTLVKRSLDFYKMAMWMHQRLNLLPMQLTEGVVYQYLSWLRDASAAPTLADATVKSIWFMHATAGIIGFCPKSFTSRISGVCRDMFMQKRVLKQAPPFPASFVRALEEYALTCKVDSDSIFTNFMLFCIYATCRVGDATKIKDVQFSRHQDVHLVEASTSEAKNTNTMERRRMLLPFTAIGWGLYPNPWCIKWEMQLHSMEHDTIMPAFSEVSGRFLSRRLTTSEANLWLKEMLTHHLDASSAMPLTYSRDNLTALRSRIFRMLTAIRNFEFNPDDSNATRIYWENRDICDEPEEPRPWQEDWEGSETDVSGDEQFYEAGHFLHDHQVVAEDVSGEKLLHKESMVVHMKRDEDTLWCGRRLSANYRAWWQGDPNLAQLLVCQQCDRAQP</sequence>
<dbReference type="EMBL" id="CAMXCT020004235">
    <property type="protein sequence ID" value="CAL1161669.1"/>
    <property type="molecule type" value="Genomic_DNA"/>
</dbReference>
<proteinExistence type="predicted"/>
<gene>
    <name evidence="1" type="ORF">C1SCF055_LOCUS33747</name>
</gene>
<comment type="caution">
    <text evidence="1">The sequence shown here is derived from an EMBL/GenBank/DDBJ whole genome shotgun (WGS) entry which is preliminary data.</text>
</comment>
<keyword evidence="3" id="KW-1185">Reference proteome</keyword>
<reference evidence="1" key="1">
    <citation type="submission" date="2022-10" db="EMBL/GenBank/DDBJ databases">
        <authorList>
            <person name="Chen Y."/>
            <person name="Dougan E. K."/>
            <person name="Chan C."/>
            <person name="Rhodes N."/>
            <person name="Thang M."/>
        </authorList>
    </citation>
    <scope>NUCLEOTIDE SEQUENCE</scope>
</reference>
<accession>A0A9P1GFD2</accession>
<evidence type="ECO:0000313" key="1">
    <source>
        <dbReference type="EMBL" id="CAI4008294.1"/>
    </source>
</evidence>
<organism evidence="1">
    <name type="scientific">Cladocopium goreaui</name>
    <dbReference type="NCBI Taxonomy" id="2562237"/>
    <lineage>
        <taxon>Eukaryota</taxon>
        <taxon>Sar</taxon>
        <taxon>Alveolata</taxon>
        <taxon>Dinophyceae</taxon>
        <taxon>Suessiales</taxon>
        <taxon>Symbiodiniaceae</taxon>
        <taxon>Cladocopium</taxon>
    </lineage>
</organism>
<feature type="non-terminal residue" evidence="1">
    <location>
        <position position="1"/>
    </location>
</feature>
<protein>
    <submittedName>
        <fullName evidence="1">Uncharacterized protein</fullName>
    </submittedName>
</protein>
<dbReference type="AlphaFoldDB" id="A0A9P1GFD2"/>
<name>A0A9P1GFD2_9DINO</name>
<evidence type="ECO:0000313" key="2">
    <source>
        <dbReference type="EMBL" id="CAL1161669.1"/>
    </source>
</evidence>
<reference evidence="2" key="2">
    <citation type="submission" date="2024-04" db="EMBL/GenBank/DDBJ databases">
        <authorList>
            <person name="Chen Y."/>
            <person name="Shah S."/>
            <person name="Dougan E. K."/>
            <person name="Thang M."/>
            <person name="Chan C."/>
        </authorList>
    </citation>
    <scope>NUCLEOTIDE SEQUENCE [LARGE SCALE GENOMIC DNA]</scope>
</reference>
<dbReference type="EMBL" id="CAMXCT030004235">
    <property type="protein sequence ID" value="CAL4795606.1"/>
    <property type="molecule type" value="Genomic_DNA"/>
</dbReference>
<dbReference type="Proteomes" id="UP001152797">
    <property type="component" value="Unassembled WGS sequence"/>
</dbReference>
<evidence type="ECO:0000313" key="3">
    <source>
        <dbReference type="Proteomes" id="UP001152797"/>
    </source>
</evidence>
<dbReference type="EMBL" id="CAMXCT010004235">
    <property type="protein sequence ID" value="CAI4008294.1"/>
    <property type="molecule type" value="Genomic_DNA"/>
</dbReference>